<organism evidence="1 2">
    <name type="scientific">Bauhinia variegata</name>
    <name type="common">Purple orchid tree</name>
    <name type="synonym">Phanera variegata</name>
    <dbReference type="NCBI Taxonomy" id="167791"/>
    <lineage>
        <taxon>Eukaryota</taxon>
        <taxon>Viridiplantae</taxon>
        <taxon>Streptophyta</taxon>
        <taxon>Embryophyta</taxon>
        <taxon>Tracheophyta</taxon>
        <taxon>Spermatophyta</taxon>
        <taxon>Magnoliopsida</taxon>
        <taxon>eudicotyledons</taxon>
        <taxon>Gunneridae</taxon>
        <taxon>Pentapetalae</taxon>
        <taxon>rosids</taxon>
        <taxon>fabids</taxon>
        <taxon>Fabales</taxon>
        <taxon>Fabaceae</taxon>
        <taxon>Cercidoideae</taxon>
        <taxon>Cercideae</taxon>
        <taxon>Bauhiniinae</taxon>
        <taxon>Bauhinia</taxon>
    </lineage>
</organism>
<name>A0ACB9PA71_BAUVA</name>
<proteinExistence type="predicted"/>
<evidence type="ECO:0000313" key="1">
    <source>
        <dbReference type="EMBL" id="KAI4344784.1"/>
    </source>
</evidence>
<keyword evidence="2" id="KW-1185">Reference proteome</keyword>
<comment type="caution">
    <text evidence="1">The sequence shown here is derived from an EMBL/GenBank/DDBJ whole genome shotgun (WGS) entry which is preliminary data.</text>
</comment>
<protein>
    <submittedName>
        <fullName evidence="1">Uncharacterized protein</fullName>
    </submittedName>
</protein>
<sequence length="179" mass="20091">MCTLNLTSNFFFFIFTLTFLYVAYTFPKQQPKQTNLVIYVHDYFTGEEVTAITVAGKAGPTSDFLKFGSMAVVDDPVTEGPSNKSKLIGRAQGIYVNSQLDGKAFFMVFSVVFNDGEFKGSTLEIQGYDAFGMKEREFAIVSGTDHFRFVKGFGILETEFLDIVNMRAILKLSLTVKHY</sequence>
<evidence type="ECO:0000313" key="2">
    <source>
        <dbReference type="Proteomes" id="UP000828941"/>
    </source>
</evidence>
<gene>
    <name evidence="1" type="ORF">L6164_011973</name>
</gene>
<dbReference type="Proteomes" id="UP000828941">
    <property type="component" value="Chromosome 5"/>
</dbReference>
<dbReference type="EMBL" id="CM039430">
    <property type="protein sequence ID" value="KAI4344784.1"/>
    <property type="molecule type" value="Genomic_DNA"/>
</dbReference>
<reference evidence="1 2" key="1">
    <citation type="journal article" date="2022" name="DNA Res.">
        <title>Chromosomal-level genome assembly of the orchid tree Bauhinia variegata (Leguminosae; Cercidoideae) supports the allotetraploid origin hypothesis of Bauhinia.</title>
        <authorList>
            <person name="Zhong Y."/>
            <person name="Chen Y."/>
            <person name="Zheng D."/>
            <person name="Pang J."/>
            <person name="Liu Y."/>
            <person name="Luo S."/>
            <person name="Meng S."/>
            <person name="Qian L."/>
            <person name="Wei D."/>
            <person name="Dai S."/>
            <person name="Zhou R."/>
        </authorList>
    </citation>
    <scope>NUCLEOTIDE SEQUENCE [LARGE SCALE GENOMIC DNA]</scope>
    <source>
        <strain evidence="1">BV-YZ2020</strain>
    </source>
</reference>
<accession>A0ACB9PA71</accession>